<gene>
    <name evidence="1" type="ordered locus">Spiaf_2645</name>
</gene>
<dbReference type="PANTHER" id="PTHR40036">
    <property type="entry name" value="MACROCIN O-METHYLTRANSFERASE"/>
    <property type="match status" value="1"/>
</dbReference>
<protein>
    <submittedName>
        <fullName evidence="1">Putative O-methyltransferase</fullName>
    </submittedName>
</protein>
<dbReference type="AlphaFoldDB" id="H9UMC8"/>
<dbReference type="GO" id="GO:0032259">
    <property type="term" value="P:methylation"/>
    <property type="evidence" value="ECO:0007669"/>
    <property type="project" value="UniProtKB-KW"/>
</dbReference>
<dbReference type="InterPro" id="IPR008884">
    <property type="entry name" value="TylF_MeTrfase"/>
</dbReference>
<dbReference type="PANTHER" id="PTHR40036:SF1">
    <property type="entry name" value="MACROCIN O-METHYLTRANSFERASE"/>
    <property type="match status" value="1"/>
</dbReference>
<proteinExistence type="predicted"/>
<dbReference type="RefSeq" id="WP_014456653.1">
    <property type="nucleotide sequence ID" value="NC_017098.1"/>
</dbReference>
<dbReference type="PATRIC" id="fig|889378.3.peg.2619"/>
<dbReference type="OrthoDB" id="149130at2"/>
<keyword evidence="1" id="KW-0808">Transferase</keyword>
<dbReference type="HOGENOM" id="CLU_070011_0_1_12"/>
<name>H9UMC8_SPIAZ</name>
<reference evidence="2" key="1">
    <citation type="journal article" date="2013" name="Stand. Genomic Sci.">
        <title>Complete genome sequence of the halophilic bacterium Spirochaeta africana type strain (Z-7692(T)) from the alkaline Lake Magadi in the East African Rift.</title>
        <authorList>
            <person name="Liolos K."/>
            <person name="Abt B."/>
            <person name="Scheuner C."/>
            <person name="Teshima H."/>
            <person name="Held B."/>
            <person name="Lapidus A."/>
            <person name="Nolan M."/>
            <person name="Lucas S."/>
            <person name="Deshpande S."/>
            <person name="Cheng J.F."/>
            <person name="Tapia R."/>
            <person name="Goodwin L.A."/>
            <person name="Pitluck S."/>
            <person name="Pagani I."/>
            <person name="Ivanova N."/>
            <person name="Mavromatis K."/>
            <person name="Mikhailova N."/>
            <person name="Huntemann M."/>
            <person name="Pati A."/>
            <person name="Chen A."/>
            <person name="Palaniappan K."/>
            <person name="Land M."/>
            <person name="Rohde M."/>
            <person name="Tindall B.J."/>
            <person name="Detter J.C."/>
            <person name="Goker M."/>
            <person name="Bristow J."/>
            <person name="Eisen J.A."/>
            <person name="Markowitz V."/>
            <person name="Hugenholtz P."/>
            <person name="Woyke T."/>
            <person name="Klenk H.P."/>
            <person name="Kyrpides N.C."/>
        </authorList>
    </citation>
    <scope>NUCLEOTIDE SEQUENCE</scope>
    <source>
        <strain evidence="2">ATCC 700263 / DSM 8902 / Z-7692</strain>
    </source>
</reference>
<keyword evidence="1" id="KW-0489">Methyltransferase</keyword>
<dbReference type="Gene3D" id="3.40.50.150">
    <property type="entry name" value="Vaccinia Virus protein VP39"/>
    <property type="match status" value="1"/>
</dbReference>
<dbReference type="KEGG" id="sfc:Spiaf_2645"/>
<dbReference type="eggNOG" id="COG4122">
    <property type="taxonomic scope" value="Bacteria"/>
</dbReference>
<dbReference type="Proteomes" id="UP000007383">
    <property type="component" value="Chromosome"/>
</dbReference>
<organism evidence="1 2">
    <name type="scientific">Spirochaeta africana (strain ATCC 700263 / DSM 8902 / Z-7692)</name>
    <dbReference type="NCBI Taxonomy" id="889378"/>
    <lineage>
        <taxon>Bacteria</taxon>
        <taxon>Pseudomonadati</taxon>
        <taxon>Spirochaetota</taxon>
        <taxon>Spirochaetia</taxon>
        <taxon>Spirochaetales</taxon>
        <taxon>Spirochaetaceae</taxon>
        <taxon>Spirochaeta</taxon>
    </lineage>
</organism>
<dbReference type="SUPFAM" id="SSF53335">
    <property type="entry name" value="S-adenosyl-L-methionine-dependent methyltransferases"/>
    <property type="match status" value="1"/>
</dbReference>
<dbReference type="STRING" id="889378.Spiaf_2645"/>
<dbReference type="InterPro" id="IPR029063">
    <property type="entry name" value="SAM-dependent_MTases_sf"/>
</dbReference>
<keyword evidence="2" id="KW-1185">Reference proteome</keyword>
<dbReference type="EMBL" id="CP003282">
    <property type="protein sequence ID" value="AFG38671.1"/>
    <property type="molecule type" value="Genomic_DNA"/>
</dbReference>
<dbReference type="Pfam" id="PF05711">
    <property type="entry name" value="TylF"/>
    <property type="match status" value="1"/>
</dbReference>
<evidence type="ECO:0000313" key="1">
    <source>
        <dbReference type="EMBL" id="AFG38671.1"/>
    </source>
</evidence>
<sequence>MNKQLPAGYAELRPIADYAPWDTDRSFLTAYNRIKDNTLVDIYRCYSLWQLALQLRHLEGDVLEVGVWRGGTGALLTQALRDDPTCTIYLADTFRGVVKAGPRDDYYKGGEHANTSRETVEQLIAAVGGERVRILEGIFPDETGTGIDASRLRMCHIDVDVYQSALDVLEWVWPRLAVGGVVVFDDYGFFGCEGVTALGNELLARAQKAPVDYIFTYNLNGQGVMLKKASKNF</sequence>
<evidence type="ECO:0000313" key="2">
    <source>
        <dbReference type="Proteomes" id="UP000007383"/>
    </source>
</evidence>
<accession>H9UMC8</accession>
<dbReference type="GO" id="GO:0008168">
    <property type="term" value="F:methyltransferase activity"/>
    <property type="evidence" value="ECO:0007669"/>
    <property type="project" value="UniProtKB-KW"/>
</dbReference>